<gene>
    <name evidence="23" type="ORF">SNE40_002205</name>
</gene>
<dbReference type="PANTHER" id="PTHR44229">
    <property type="entry name" value="15-HYDROXYPROSTAGLANDIN DEHYDROGENASE [NAD(+)]"/>
    <property type="match status" value="1"/>
</dbReference>
<dbReference type="PROSITE" id="PS00061">
    <property type="entry name" value="ADH_SHORT"/>
    <property type="match status" value="1"/>
</dbReference>
<comment type="catalytic activity">
    <reaction evidence="15">
        <text>resolvin D2 + NAD(+) = 7-oxoresolvin D2 + NADH + H(+)</text>
        <dbReference type="Rhea" id="RHEA:53584"/>
        <dbReference type="ChEBI" id="CHEBI:15378"/>
        <dbReference type="ChEBI" id="CHEBI:57540"/>
        <dbReference type="ChEBI" id="CHEBI:57945"/>
        <dbReference type="ChEBI" id="CHEBI:133367"/>
        <dbReference type="ChEBI" id="CHEBI:137497"/>
    </reaction>
    <physiologicalReaction direction="left-to-right" evidence="15">
        <dbReference type="Rhea" id="RHEA:53585"/>
    </physiologicalReaction>
</comment>
<evidence type="ECO:0000256" key="21">
    <source>
        <dbReference type="ARBA" id="ARBA00049188"/>
    </source>
</evidence>
<dbReference type="PANTHER" id="PTHR44229:SF4">
    <property type="entry name" value="15-HYDROXYPROSTAGLANDIN DEHYDROGENASE [NAD(+)]"/>
    <property type="match status" value="1"/>
</dbReference>
<dbReference type="EC" id="1.1.1.232" evidence="4"/>
<dbReference type="AlphaFoldDB" id="A0AAN8KBT2"/>
<organism evidence="23 24">
    <name type="scientific">Patella caerulea</name>
    <name type="common">Rayed Mediterranean limpet</name>
    <dbReference type="NCBI Taxonomy" id="87958"/>
    <lineage>
        <taxon>Eukaryota</taxon>
        <taxon>Metazoa</taxon>
        <taxon>Spiralia</taxon>
        <taxon>Lophotrochozoa</taxon>
        <taxon>Mollusca</taxon>
        <taxon>Gastropoda</taxon>
        <taxon>Patellogastropoda</taxon>
        <taxon>Patelloidea</taxon>
        <taxon>Patellidae</taxon>
        <taxon>Patella</taxon>
    </lineage>
</organism>
<protein>
    <recommendedName>
        <fullName evidence="5">15-hydroxyprostaglandin dehydrogenase [NAD(+)]</fullName>
        <ecNumber evidence="3">1.1.1.141</ecNumber>
        <ecNumber evidence="4">1.1.1.232</ecNumber>
    </recommendedName>
    <alternativeName>
        <fullName evidence="7">Eicosanoid/docosanoid dehydrogenase [NAD(+)]</fullName>
    </alternativeName>
    <alternativeName>
        <fullName evidence="6">Prostaglandin dehydrogenase 1</fullName>
    </alternativeName>
</protein>
<comment type="catalytic activity">
    <reaction evidence="14">
        <text>resolvin D1 + NAD(+) = 17-oxoresolvin D1 + NADH + H(+)</text>
        <dbReference type="Rhea" id="RHEA:50128"/>
        <dbReference type="ChEBI" id="CHEBI:15378"/>
        <dbReference type="ChEBI" id="CHEBI:57540"/>
        <dbReference type="ChEBI" id="CHEBI:57945"/>
        <dbReference type="ChEBI" id="CHEBI:132079"/>
        <dbReference type="ChEBI" id="CHEBI:132081"/>
    </reaction>
    <physiologicalReaction direction="left-to-right" evidence="14">
        <dbReference type="Rhea" id="RHEA:50129"/>
    </physiologicalReaction>
</comment>
<dbReference type="GO" id="GO:0005737">
    <property type="term" value="C:cytoplasm"/>
    <property type="evidence" value="ECO:0007669"/>
    <property type="project" value="TreeGrafter"/>
</dbReference>
<comment type="catalytic activity">
    <reaction evidence="19">
        <text>resolvin D2 + NAD(+) = 16-oxoresolvin D2 + NADH + H(+)</text>
        <dbReference type="Rhea" id="RHEA:53588"/>
        <dbReference type="ChEBI" id="CHEBI:15378"/>
        <dbReference type="ChEBI" id="CHEBI:57540"/>
        <dbReference type="ChEBI" id="CHEBI:57945"/>
        <dbReference type="ChEBI" id="CHEBI:133367"/>
        <dbReference type="ChEBI" id="CHEBI:137498"/>
    </reaction>
    <physiologicalReaction direction="left-to-right" evidence="19">
        <dbReference type="Rhea" id="RHEA:53589"/>
    </physiologicalReaction>
</comment>
<evidence type="ECO:0000256" key="17">
    <source>
        <dbReference type="ARBA" id="ARBA00048611"/>
    </source>
</evidence>
<evidence type="ECO:0000256" key="19">
    <source>
        <dbReference type="ARBA" id="ARBA00048921"/>
    </source>
</evidence>
<comment type="catalytic activity">
    <reaction evidence="9">
        <text>prostaglandin E1 + NAD(+) = 15-oxoprostaglandin E1 + NADH + H(+)</text>
        <dbReference type="Rhea" id="RHEA:16477"/>
        <dbReference type="ChEBI" id="CHEBI:15378"/>
        <dbReference type="ChEBI" id="CHEBI:57397"/>
        <dbReference type="ChEBI" id="CHEBI:57401"/>
        <dbReference type="ChEBI" id="CHEBI:57540"/>
        <dbReference type="ChEBI" id="CHEBI:57945"/>
    </reaction>
    <physiologicalReaction direction="left-to-right" evidence="9">
        <dbReference type="Rhea" id="RHEA:16478"/>
    </physiologicalReaction>
</comment>
<comment type="catalytic activity">
    <reaction evidence="17">
        <text>prostaglandin A1 + NAD(+) = 15-oxo-prostaglandin A1 + NADH + H(+)</text>
        <dbReference type="Rhea" id="RHEA:41263"/>
        <dbReference type="ChEBI" id="CHEBI:15378"/>
        <dbReference type="ChEBI" id="CHEBI:57398"/>
        <dbReference type="ChEBI" id="CHEBI:57540"/>
        <dbReference type="ChEBI" id="CHEBI:57945"/>
        <dbReference type="ChEBI" id="CHEBI:85072"/>
    </reaction>
    <physiologicalReaction direction="left-to-right" evidence="17">
        <dbReference type="Rhea" id="RHEA:41264"/>
    </physiologicalReaction>
</comment>
<dbReference type="Gene3D" id="3.40.50.720">
    <property type="entry name" value="NAD(P)-binding Rossmann-like Domain"/>
    <property type="match status" value="1"/>
</dbReference>
<dbReference type="InterPro" id="IPR002347">
    <property type="entry name" value="SDR_fam"/>
</dbReference>
<dbReference type="SUPFAM" id="SSF51735">
    <property type="entry name" value="NAD(P)-binding Rossmann-fold domains"/>
    <property type="match status" value="1"/>
</dbReference>
<keyword evidence="2" id="KW-0560">Oxidoreductase</keyword>
<evidence type="ECO:0000256" key="10">
    <source>
        <dbReference type="ARBA" id="ARBA00047672"/>
    </source>
</evidence>
<comment type="catalytic activity">
    <reaction evidence="21">
        <text>resolvin E1 + NAD(+) = 18-oxo-resolvin E1 + NADH + H(+)</text>
        <dbReference type="Rhea" id="RHEA:49244"/>
        <dbReference type="ChEBI" id="CHEBI:15378"/>
        <dbReference type="ChEBI" id="CHEBI:57540"/>
        <dbReference type="ChEBI" id="CHEBI:57945"/>
        <dbReference type="ChEBI" id="CHEBI:91000"/>
        <dbReference type="ChEBI" id="CHEBI:91001"/>
    </reaction>
    <physiologicalReaction direction="left-to-right" evidence="21">
        <dbReference type="Rhea" id="RHEA:49245"/>
    </physiologicalReaction>
</comment>
<evidence type="ECO:0000256" key="15">
    <source>
        <dbReference type="ARBA" id="ARBA00048393"/>
    </source>
</evidence>
<evidence type="ECO:0000256" key="22">
    <source>
        <dbReference type="RuleBase" id="RU000363"/>
    </source>
</evidence>
<proteinExistence type="inferred from homology"/>
<comment type="catalytic activity">
    <reaction evidence="20">
        <text>(15S)-hydroxy-(5Z,8Z,11Z,13E)-eicosatetraenoate + NAD(+) = 15-oxo-(5Z,8Z,11Z,13E)-eicosatetraenoate + NADH + H(+)</text>
        <dbReference type="Rhea" id="RHEA:23260"/>
        <dbReference type="ChEBI" id="CHEBI:15378"/>
        <dbReference type="ChEBI" id="CHEBI:57409"/>
        <dbReference type="ChEBI" id="CHEBI:57410"/>
        <dbReference type="ChEBI" id="CHEBI:57540"/>
        <dbReference type="ChEBI" id="CHEBI:57945"/>
        <dbReference type="EC" id="1.1.1.232"/>
    </reaction>
    <physiologicalReaction direction="left-to-right" evidence="20">
        <dbReference type="Rhea" id="RHEA:23261"/>
    </physiologicalReaction>
</comment>
<evidence type="ECO:0000256" key="13">
    <source>
        <dbReference type="ARBA" id="ARBA00048144"/>
    </source>
</evidence>
<dbReference type="InterPro" id="IPR036291">
    <property type="entry name" value="NAD(P)-bd_dom_sf"/>
</dbReference>
<comment type="function">
    <text evidence="8">Catalyzes the NAD-dependent dehydrogenation (oxidation) of a broad array of hydroxylated polyunsaturated fatty acids (mainly eicosanoids and docosanoids, including prostaglandins, lipoxins and resolvins), yielding their corresponding keto (oxo) metabolites. Decreases the levels of the pro-proliferative prostaglandins such as prostaglandin E2 (whose activity is increased in cancer because of an increase in the expression of cyclooxygenase 2) and generates oxo-fatty acid products that can profoundly influence cell function by abrogating pro-inflammatory cytokine expression. Converts resolvins E1, D1 and D2 to their oxo products, which represents a mode of resolvin inactivation. Resolvin E1 plays important roles during the resolution phase of acute inflammation, while resolvins D1 and D2 have a unique role in obesity-induced adipose inflammation.</text>
</comment>
<evidence type="ECO:0000256" key="11">
    <source>
        <dbReference type="ARBA" id="ARBA00048008"/>
    </source>
</evidence>
<sequence length="251" mass="26958">MNLSGKVALVTGAAQGLGKAFAESLLSKGVKVCVTDVNVEAGQATIEGFRKTYGNDNAIFSKCNVTNEADFTGVFETTKSKYGKVDILVNNAGIIEEKNWRKTIDVNLVGMMQGTHLGIENMSKQHGGDGGVIINVASSAGLQPVFFSPAYCASKFGIIGFTRSWADNPSNAQNGLRFCCLCPAFTETNMMNINENSTLSVEATMKFIEYVGVNKISTVAEGFMDLLTDETNNGAVMTVTAREGIQYKIRK</sequence>
<evidence type="ECO:0000256" key="16">
    <source>
        <dbReference type="ARBA" id="ARBA00048535"/>
    </source>
</evidence>
<comment type="catalytic activity">
    <reaction evidence="18">
        <text>prostaglandin E2 + NAD(+) = 15-oxoprostaglandin E2 + NADH + H(+)</text>
        <dbReference type="Rhea" id="RHEA:11876"/>
        <dbReference type="ChEBI" id="CHEBI:15378"/>
        <dbReference type="ChEBI" id="CHEBI:57400"/>
        <dbReference type="ChEBI" id="CHEBI:57540"/>
        <dbReference type="ChEBI" id="CHEBI:57945"/>
        <dbReference type="ChEBI" id="CHEBI:606564"/>
        <dbReference type="EC" id="1.1.1.141"/>
    </reaction>
    <physiologicalReaction direction="left-to-right" evidence="18">
        <dbReference type="Rhea" id="RHEA:11877"/>
    </physiologicalReaction>
</comment>
<comment type="similarity">
    <text evidence="1 22">Belongs to the short-chain dehydrogenases/reductases (SDR) family.</text>
</comment>
<evidence type="ECO:0000256" key="1">
    <source>
        <dbReference type="ARBA" id="ARBA00006484"/>
    </source>
</evidence>
<dbReference type="PRINTS" id="PR00080">
    <property type="entry name" value="SDRFAMILY"/>
</dbReference>
<evidence type="ECO:0000256" key="20">
    <source>
        <dbReference type="ARBA" id="ARBA00049151"/>
    </source>
</evidence>
<comment type="catalytic activity">
    <reaction evidence="13">
        <text>(11R)-hydroxy-(5Z,8Z,12E,14Z)-eicosatetraenoate + NAD(+) = 11-oxo-(5Z,8Z,12E,14Z)-eicosatetraenoate + NADH + H(+)</text>
        <dbReference type="Rhea" id="RHEA:48640"/>
        <dbReference type="ChEBI" id="CHEBI:15378"/>
        <dbReference type="ChEBI" id="CHEBI:57540"/>
        <dbReference type="ChEBI" id="CHEBI:57945"/>
        <dbReference type="ChEBI" id="CHEBI:78836"/>
        <dbReference type="ChEBI" id="CHEBI:90697"/>
    </reaction>
    <physiologicalReaction direction="left-to-right" evidence="13">
        <dbReference type="Rhea" id="RHEA:48641"/>
    </physiologicalReaction>
</comment>
<comment type="catalytic activity">
    <reaction evidence="16">
        <text>lipoxin A4 + NAD(+) = 15-oxo-(5S,6R)-dihydroxy-(7E,9E,11Z,13E)-eicosatetraenoate + NADH + H(+)</text>
        <dbReference type="Rhea" id="RHEA:41572"/>
        <dbReference type="ChEBI" id="CHEBI:15378"/>
        <dbReference type="ChEBI" id="CHEBI:57540"/>
        <dbReference type="ChEBI" id="CHEBI:57945"/>
        <dbReference type="ChEBI" id="CHEBI:67026"/>
        <dbReference type="ChEBI" id="CHEBI:78311"/>
    </reaction>
    <physiologicalReaction direction="left-to-right" evidence="16">
        <dbReference type="Rhea" id="RHEA:41573"/>
    </physiologicalReaction>
</comment>
<evidence type="ECO:0000256" key="6">
    <source>
        <dbReference type="ARBA" id="ARBA00041812"/>
    </source>
</evidence>
<evidence type="ECO:0000256" key="3">
    <source>
        <dbReference type="ARBA" id="ARBA00038968"/>
    </source>
</evidence>
<evidence type="ECO:0000256" key="8">
    <source>
        <dbReference type="ARBA" id="ARBA00045705"/>
    </source>
</evidence>
<evidence type="ECO:0000256" key="7">
    <source>
        <dbReference type="ARBA" id="ARBA00042026"/>
    </source>
</evidence>
<name>A0AAN8KBT2_PATCE</name>
<dbReference type="PRINTS" id="PR00081">
    <property type="entry name" value="GDHRDH"/>
</dbReference>
<dbReference type="CDD" id="cd05323">
    <property type="entry name" value="ADH_SDR_c_like"/>
    <property type="match status" value="1"/>
</dbReference>
<comment type="caution">
    <text evidence="23">The sequence shown here is derived from an EMBL/GenBank/DDBJ whole genome shotgun (WGS) entry which is preliminary data.</text>
</comment>
<accession>A0AAN8KBT2</accession>
<evidence type="ECO:0000256" key="14">
    <source>
        <dbReference type="ARBA" id="ARBA00048170"/>
    </source>
</evidence>
<dbReference type="GO" id="GO:0016404">
    <property type="term" value="F:15-hydroxyprostaglandin dehydrogenase (NAD+) activity"/>
    <property type="evidence" value="ECO:0007669"/>
    <property type="project" value="UniProtKB-EC"/>
</dbReference>
<dbReference type="EMBL" id="JAZGQO010000002">
    <property type="protein sequence ID" value="KAK6190304.1"/>
    <property type="molecule type" value="Genomic_DNA"/>
</dbReference>
<dbReference type="Proteomes" id="UP001347796">
    <property type="component" value="Unassembled WGS sequence"/>
</dbReference>
<comment type="catalytic activity">
    <reaction evidence="11">
        <text>14-hydroxy-(4Z,7Z,10Z,12E,16Z,19Z)-docosahexaenoate + NAD(+) = 14-oxo-(4Z,7Z,10Z,12E,16Z,19Z)-docosahexaenoate + NADH + H(+)</text>
        <dbReference type="Rhea" id="RHEA:48952"/>
        <dbReference type="ChEBI" id="CHEBI:15378"/>
        <dbReference type="ChEBI" id="CHEBI:57540"/>
        <dbReference type="ChEBI" id="CHEBI:57945"/>
        <dbReference type="ChEBI" id="CHEBI:90866"/>
        <dbReference type="ChEBI" id="CHEBI:90867"/>
    </reaction>
    <physiologicalReaction direction="left-to-right" evidence="11">
        <dbReference type="Rhea" id="RHEA:48953"/>
    </physiologicalReaction>
</comment>
<evidence type="ECO:0000313" key="23">
    <source>
        <dbReference type="EMBL" id="KAK6190304.1"/>
    </source>
</evidence>
<comment type="catalytic activity">
    <reaction evidence="12">
        <text>15-oxo-(5S,6R)-dihydroxy-(7E,9E,11Z)-eicosatrienoate + NADH + H(+) = (5S,6R,15S)-trihydroxy-(7E,9E,11Z)-eicosatrienoate + NAD(+)</text>
        <dbReference type="Rhea" id="RHEA:41596"/>
        <dbReference type="ChEBI" id="CHEBI:15378"/>
        <dbReference type="ChEBI" id="CHEBI:57540"/>
        <dbReference type="ChEBI" id="CHEBI:57945"/>
        <dbReference type="ChEBI" id="CHEBI:78325"/>
        <dbReference type="ChEBI" id="CHEBI:78329"/>
    </reaction>
    <physiologicalReaction direction="left-to-right" evidence="12">
        <dbReference type="Rhea" id="RHEA:41597"/>
    </physiologicalReaction>
</comment>
<dbReference type="GO" id="GO:0047034">
    <property type="term" value="F:15-hydroxyicosatetraenoate dehydrogenase activity"/>
    <property type="evidence" value="ECO:0007669"/>
    <property type="project" value="UniProtKB-EC"/>
</dbReference>
<evidence type="ECO:0000256" key="9">
    <source>
        <dbReference type="ARBA" id="ARBA00047325"/>
    </source>
</evidence>
<evidence type="ECO:0000256" key="2">
    <source>
        <dbReference type="ARBA" id="ARBA00023002"/>
    </source>
</evidence>
<evidence type="ECO:0000256" key="18">
    <source>
        <dbReference type="ARBA" id="ARBA00048739"/>
    </source>
</evidence>
<dbReference type="EC" id="1.1.1.141" evidence="3"/>
<evidence type="ECO:0000256" key="4">
    <source>
        <dbReference type="ARBA" id="ARBA00039060"/>
    </source>
</evidence>
<dbReference type="InterPro" id="IPR020904">
    <property type="entry name" value="Sc_DH/Rdtase_CS"/>
</dbReference>
<keyword evidence="24" id="KW-1185">Reference proteome</keyword>
<evidence type="ECO:0000313" key="24">
    <source>
        <dbReference type="Proteomes" id="UP001347796"/>
    </source>
</evidence>
<dbReference type="FunFam" id="3.40.50.720:FF:000149">
    <property type="entry name" value="15-hydroxyprostaglandin dehydrogenase [NAD(+)]"/>
    <property type="match status" value="1"/>
</dbReference>
<evidence type="ECO:0000256" key="12">
    <source>
        <dbReference type="ARBA" id="ARBA00048140"/>
    </source>
</evidence>
<reference evidence="23 24" key="1">
    <citation type="submission" date="2024-01" db="EMBL/GenBank/DDBJ databases">
        <title>The genome of the rayed Mediterranean limpet Patella caerulea (Linnaeus, 1758).</title>
        <authorList>
            <person name="Anh-Thu Weber A."/>
            <person name="Halstead-Nussloch G."/>
        </authorList>
    </citation>
    <scope>NUCLEOTIDE SEQUENCE [LARGE SCALE GENOMIC DNA]</scope>
    <source>
        <strain evidence="23">AATW-2023a</strain>
        <tissue evidence="23">Whole specimen</tissue>
    </source>
</reference>
<evidence type="ECO:0000256" key="5">
    <source>
        <dbReference type="ARBA" id="ARBA00040276"/>
    </source>
</evidence>
<dbReference type="Pfam" id="PF00106">
    <property type="entry name" value="adh_short"/>
    <property type="match status" value="1"/>
</dbReference>
<comment type="catalytic activity">
    <reaction evidence="10">
        <text>resolvin D1 + NAD(+) = 8-oxoresolvin D1 + NADH + H(+)</text>
        <dbReference type="Rhea" id="RHEA:50124"/>
        <dbReference type="ChEBI" id="CHEBI:15378"/>
        <dbReference type="ChEBI" id="CHEBI:57540"/>
        <dbReference type="ChEBI" id="CHEBI:57945"/>
        <dbReference type="ChEBI" id="CHEBI:132079"/>
        <dbReference type="ChEBI" id="CHEBI:132080"/>
    </reaction>
    <physiologicalReaction direction="left-to-right" evidence="10">
        <dbReference type="Rhea" id="RHEA:50125"/>
    </physiologicalReaction>
</comment>